<dbReference type="EMBL" id="BAAAZG010000052">
    <property type="protein sequence ID" value="GAA4094976.1"/>
    <property type="molecule type" value="Genomic_DNA"/>
</dbReference>
<dbReference type="Gene3D" id="3.60.10.10">
    <property type="entry name" value="Endonuclease/exonuclease/phosphatase"/>
    <property type="match status" value="1"/>
</dbReference>
<dbReference type="RefSeq" id="WP_344955694.1">
    <property type="nucleotide sequence ID" value="NZ_BAAAZG010000052.1"/>
</dbReference>
<reference evidence="4" key="1">
    <citation type="journal article" date="2019" name="Int. J. Syst. Evol. Microbiol.">
        <title>The Global Catalogue of Microorganisms (GCM) 10K type strain sequencing project: providing services to taxonomists for standard genome sequencing and annotation.</title>
        <authorList>
            <consortium name="The Broad Institute Genomics Platform"/>
            <consortium name="The Broad Institute Genome Sequencing Center for Infectious Disease"/>
            <person name="Wu L."/>
            <person name="Ma J."/>
        </authorList>
    </citation>
    <scope>NUCLEOTIDE SEQUENCE [LARGE SCALE GENOMIC DNA]</scope>
    <source>
        <strain evidence="4">JCM 16702</strain>
    </source>
</reference>
<keyword evidence="1" id="KW-0472">Membrane</keyword>
<keyword evidence="3" id="KW-0378">Hydrolase</keyword>
<comment type="caution">
    <text evidence="3">The sequence shown here is derived from an EMBL/GenBank/DDBJ whole genome shotgun (WGS) entry which is preliminary data.</text>
</comment>
<dbReference type="InterPro" id="IPR005135">
    <property type="entry name" value="Endo/exonuclease/phosphatase"/>
</dbReference>
<gene>
    <name evidence="3" type="ORF">GCM10022214_67290</name>
</gene>
<feature type="transmembrane region" description="Helical" evidence="1">
    <location>
        <begin position="61"/>
        <end position="82"/>
    </location>
</feature>
<proteinExistence type="predicted"/>
<evidence type="ECO:0000313" key="4">
    <source>
        <dbReference type="Proteomes" id="UP001500683"/>
    </source>
</evidence>
<keyword evidence="4" id="KW-1185">Reference proteome</keyword>
<dbReference type="GO" id="GO:0004519">
    <property type="term" value="F:endonuclease activity"/>
    <property type="evidence" value="ECO:0007669"/>
    <property type="project" value="UniProtKB-KW"/>
</dbReference>
<protein>
    <submittedName>
        <fullName evidence="3">Endonuclease/exonuclease/phosphatase family protein</fullName>
    </submittedName>
</protein>
<feature type="transmembrane region" description="Helical" evidence="1">
    <location>
        <begin position="94"/>
        <end position="113"/>
    </location>
</feature>
<keyword evidence="3" id="KW-0255">Endonuclease</keyword>
<evidence type="ECO:0000313" key="3">
    <source>
        <dbReference type="EMBL" id="GAA4094976.1"/>
    </source>
</evidence>
<name>A0ABP7WS89_9ACTN</name>
<keyword evidence="1" id="KW-0812">Transmembrane</keyword>
<sequence length="400" mass="45060">MSTPSPLSVTDRRETEAAADTRRRWCRGTRLLVAASLAWLAFVLLHIALAGRLWLWQLFELAPPLMFLAVPALLLAGIPLLRIVRDRVPRSAKWWIVLTLSASVAVSAGRTGINVSALGAEPAVPPGAVRVMAWNTEYWNQFDRGGLDRLYPFLRGQRADVYLLSEHASFSGKYYRYPIRDSVRLRREFPGFHMAATGELLTMSRYPIVASRPVGTTRGIPDERNGWTEFWSDKALRTDLLVGGRTLSVYNVHIPVQLRVDVNPFSGRFWDWLQESLPWRQGQYDALEQDIRANPNPILVAGDFNGSPTHMGFDWRGQGLRDAMGAGGPLFPASWPERGSVLPLPPVWRLDWTFVSPGVRVHRYAFRSARDAGSRDPGKKWRALSDHRTQNLIISLGDSR</sequence>
<evidence type="ECO:0000259" key="2">
    <source>
        <dbReference type="Pfam" id="PF03372"/>
    </source>
</evidence>
<organism evidence="3 4">
    <name type="scientific">Actinomadura miaoliensis</name>
    <dbReference type="NCBI Taxonomy" id="430685"/>
    <lineage>
        <taxon>Bacteria</taxon>
        <taxon>Bacillati</taxon>
        <taxon>Actinomycetota</taxon>
        <taxon>Actinomycetes</taxon>
        <taxon>Streptosporangiales</taxon>
        <taxon>Thermomonosporaceae</taxon>
        <taxon>Actinomadura</taxon>
    </lineage>
</organism>
<feature type="transmembrane region" description="Helical" evidence="1">
    <location>
        <begin position="31"/>
        <end position="55"/>
    </location>
</feature>
<accession>A0ABP7WS89</accession>
<dbReference type="InterPro" id="IPR036691">
    <property type="entry name" value="Endo/exonu/phosph_ase_sf"/>
</dbReference>
<dbReference type="Proteomes" id="UP001500683">
    <property type="component" value="Unassembled WGS sequence"/>
</dbReference>
<dbReference type="Pfam" id="PF03372">
    <property type="entry name" value="Exo_endo_phos"/>
    <property type="match status" value="1"/>
</dbReference>
<keyword evidence="1" id="KW-1133">Transmembrane helix</keyword>
<feature type="domain" description="Endonuclease/exonuclease/phosphatase" evidence="2">
    <location>
        <begin position="134"/>
        <end position="387"/>
    </location>
</feature>
<keyword evidence="3" id="KW-0540">Nuclease</keyword>
<dbReference type="SUPFAM" id="SSF56219">
    <property type="entry name" value="DNase I-like"/>
    <property type="match status" value="1"/>
</dbReference>
<evidence type="ECO:0000256" key="1">
    <source>
        <dbReference type="SAM" id="Phobius"/>
    </source>
</evidence>